<evidence type="ECO:0000256" key="1">
    <source>
        <dbReference type="ARBA" id="ARBA00001913"/>
    </source>
</evidence>
<dbReference type="InterPro" id="IPR050749">
    <property type="entry name" value="Glycosyl_Hydrolase_47"/>
</dbReference>
<evidence type="ECO:0000256" key="17">
    <source>
        <dbReference type="ARBA" id="ARBA00048605"/>
    </source>
</evidence>
<evidence type="ECO:0000256" key="12">
    <source>
        <dbReference type="ARBA" id="ARBA00023136"/>
    </source>
</evidence>
<keyword evidence="6 18" id="KW-0479">Metal-binding</keyword>
<feature type="disulfide bond" evidence="19">
    <location>
        <begin position="400"/>
        <end position="430"/>
    </location>
</feature>
<dbReference type="GO" id="GO:0005509">
    <property type="term" value="F:calcium ion binding"/>
    <property type="evidence" value="ECO:0007669"/>
    <property type="project" value="InterPro"/>
</dbReference>
<evidence type="ECO:0000256" key="10">
    <source>
        <dbReference type="ARBA" id="ARBA00022989"/>
    </source>
</evidence>
<keyword evidence="5" id="KW-0812">Transmembrane</keyword>
<proteinExistence type="inferred from homology"/>
<keyword evidence="8 18" id="KW-0106">Calcium</keyword>
<keyword evidence="10" id="KW-1133">Transmembrane helix</keyword>
<protein>
    <recommendedName>
        <fullName evidence="20">alpha-1,2-Mannosidase</fullName>
        <ecNumber evidence="20">3.2.1.-</ecNumber>
    </recommendedName>
</protein>
<comment type="cofactor">
    <cofactor evidence="1 18">
        <name>Ca(2+)</name>
        <dbReference type="ChEBI" id="CHEBI:29108"/>
    </cofactor>
</comment>
<feature type="compositionally biased region" description="Basic and acidic residues" evidence="21">
    <location>
        <begin position="107"/>
        <end position="130"/>
    </location>
</feature>
<dbReference type="GO" id="GO:0005783">
    <property type="term" value="C:endoplasmic reticulum"/>
    <property type="evidence" value="ECO:0007669"/>
    <property type="project" value="TreeGrafter"/>
</dbReference>
<accession>A0AAV3YEG9</accession>
<keyword evidence="9" id="KW-0735">Signal-anchor</keyword>
<evidence type="ECO:0000256" key="14">
    <source>
        <dbReference type="ARBA" id="ARBA00023180"/>
    </source>
</evidence>
<evidence type="ECO:0000313" key="23">
    <source>
        <dbReference type="Proteomes" id="UP000735302"/>
    </source>
</evidence>
<keyword evidence="11" id="KW-0333">Golgi apparatus</keyword>
<dbReference type="InterPro" id="IPR012341">
    <property type="entry name" value="6hp_glycosidase-like_sf"/>
</dbReference>
<dbReference type="GO" id="GO:0006491">
    <property type="term" value="P:N-glycan processing"/>
    <property type="evidence" value="ECO:0007669"/>
    <property type="project" value="UniProtKB-ARBA"/>
</dbReference>
<dbReference type="AlphaFoldDB" id="A0AAV3YEG9"/>
<dbReference type="PANTHER" id="PTHR11742:SF6">
    <property type="entry name" value="MANNOSYL-OLIGOSACCHARIDE ALPHA-1,2-MANNOSIDASE IA-RELATED"/>
    <property type="match status" value="1"/>
</dbReference>
<comment type="catalytic activity">
    <reaction evidence="17">
        <text>N(4)-(alpha-D-Man-(1-&gt;2)-alpha-D-Man-(1-&gt;2)-alpha-D-Man-(1-&gt;3)-[alpha-D-Man-(1-&gt;2)-alpha-D-Man-(1-&gt;3)-[alpha-D-Man-(1-&gt;2)-alpha-D-Man-(1-&gt;6)]-alpha-D-Man-(1-&gt;6)]-beta-D-Man-(1-&gt;4)-beta-D-GlcNAc-(1-&gt;4)-beta-D-GlcNAc)-L-asparaginyl-[protein] (N-glucan mannose isomer 9A1,2,3B1,2,3) + 4 H2O = N(4)-(alpha-D-Man-(1-&gt;3)-[alpha-D-Man-(1-&gt;3)-[alpha-D-Man-(1-&gt;6)]-alpha-D-Man-(1-&gt;6)]-beta-D-Man-(1-&gt;4)-beta-D-GlcNAc-(1-&gt;4)-beta-D-GlcNAc)-L-asparaginyl-[protein] (N-glucan mannose isomer 5A1,2) + 4 beta-D-mannose</text>
        <dbReference type="Rhea" id="RHEA:56008"/>
        <dbReference type="Rhea" id="RHEA-COMP:14356"/>
        <dbReference type="Rhea" id="RHEA-COMP:14367"/>
        <dbReference type="ChEBI" id="CHEBI:15377"/>
        <dbReference type="ChEBI" id="CHEBI:28563"/>
        <dbReference type="ChEBI" id="CHEBI:59087"/>
        <dbReference type="ChEBI" id="CHEBI:139493"/>
        <dbReference type="EC" id="3.2.1.113"/>
    </reaction>
</comment>
<evidence type="ECO:0000256" key="15">
    <source>
        <dbReference type="ARBA" id="ARBA00023295"/>
    </source>
</evidence>
<keyword evidence="23" id="KW-1185">Reference proteome</keyword>
<sequence>MQDRSRSKISVDDMKKRLQAAGDGFFYPKAQGGVDGIHNHGGIPLDSDPHGIDDRNKLKDKIERAWENSKLNDAIVKDLNIKPEDAQQLKDNIKLDKEIVLQKRKEAEEKRKAEELEKAKQVNKDHEGHPGARGGEPSDPSVKAKRDHVKDMMLHAWHGYEKHGWGANEHRPISLRPHTGSIFGAVSLGASIVDALDTLYIMELDVEYKKARDWVAQNLNFDVVFKKKAKIIADKLLPAFSTPTGLPYAIINLRSGSSRNYGWASGGSSILSEVGTLHLEFDYLSTVTNDPIYREKVMKIRNFLNEIDKPNGLYPNFINPKTGKWGSQQVSLGALGDSFYEYLIKEWLMSNKKDTVARAMYDEALKAIIDKLLHTSKTGLLYFAESKSGRLEHKMDHLACFTAGMIGIGAEGSDDEKRYIELGEGIANTCHESYIRTATGLGPEAFRFEGAVEAKSVRQNEKYYILRPEVVEGWFYMWRLTKKQKYRDWAWEMVQALDKHCRVPGGYTGIKDVYRVQPLQDDVQQSFFLAETLKYLYLIFSEDDLLPLNKWVFNTEAHPLPINGVNPAASPE</sequence>
<evidence type="ECO:0000256" key="2">
    <source>
        <dbReference type="ARBA" id="ARBA00004323"/>
    </source>
</evidence>
<keyword evidence="15 20" id="KW-0326">Glycosidase</keyword>
<comment type="subcellular location">
    <subcellularLocation>
        <location evidence="2">Golgi apparatus membrane</location>
        <topology evidence="2">Single-pass type II membrane protein</topology>
    </subcellularLocation>
</comment>
<dbReference type="PRINTS" id="PR00747">
    <property type="entry name" value="GLYHDRLASE47"/>
</dbReference>
<evidence type="ECO:0000256" key="20">
    <source>
        <dbReference type="RuleBase" id="RU361193"/>
    </source>
</evidence>
<dbReference type="Gene3D" id="1.50.10.10">
    <property type="match status" value="2"/>
</dbReference>
<evidence type="ECO:0000256" key="4">
    <source>
        <dbReference type="ARBA" id="ARBA00007658"/>
    </source>
</evidence>
<organism evidence="22 23">
    <name type="scientific">Plakobranchus ocellatus</name>
    <dbReference type="NCBI Taxonomy" id="259542"/>
    <lineage>
        <taxon>Eukaryota</taxon>
        <taxon>Metazoa</taxon>
        <taxon>Spiralia</taxon>
        <taxon>Lophotrochozoa</taxon>
        <taxon>Mollusca</taxon>
        <taxon>Gastropoda</taxon>
        <taxon>Heterobranchia</taxon>
        <taxon>Euthyneura</taxon>
        <taxon>Panpulmonata</taxon>
        <taxon>Sacoglossa</taxon>
        <taxon>Placobranchoidea</taxon>
        <taxon>Plakobranchidae</taxon>
        <taxon>Plakobranchus</taxon>
    </lineage>
</organism>
<keyword evidence="7 20" id="KW-0378">Hydrolase</keyword>
<dbReference type="FunFam" id="1.50.10.10:FF:000017">
    <property type="entry name" value="alpha-1,2-Mannosidase"/>
    <property type="match status" value="1"/>
</dbReference>
<evidence type="ECO:0000313" key="22">
    <source>
        <dbReference type="EMBL" id="GFN80846.1"/>
    </source>
</evidence>
<keyword evidence="13 19" id="KW-1015">Disulfide bond</keyword>
<dbReference type="GO" id="GO:0005975">
    <property type="term" value="P:carbohydrate metabolic process"/>
    <property type="evidence" value="ECO:0007669"/>
    <property type="project" value="InterPro"/>
</dbReference>
<feature type="binding site" evidence="18">
    <location>
        <position position="555"/>
    </location>
    <ligand>
        <name>Ca(2+)</name>
        <dbReference type="ChEBI" id="CHEBI:29108"/>
    </ligand>
</feature>
<dbReference type="SUPFAM" id="SSF48225">
    <property type="entry name" value="Seven-hairpin glycosidases"/>
    <property type="match status" value="1"/>
</dbReference>
<dbReference type="PANTHER" id="PTHR11742">
    <property type="entry name" value="MANNOSYL-OLIGOSACCHARIDE ALPHA-1,2-MANNOSIDASE-RELATED"/>
    <property type="match status" value="1"/>
</dbReference>
<evidence type="ECO:0000256" key="6">
    <source>
        <dbReference type="ARBA" id="ARBA00022723"/>
    </source>
</evidence>
<dbReference type="InterPro" id="IPR001382">
    <property type="entry name" value="Glyco_hydro_47"/>
</dbReference>
<comment type="pathway">
    <text evidence="3">Protein modification; protein glycosylation.</text>
</comment>
<dbReference type="GO" id="GO:0000139">
    <property type="term" value="C:Golgi membrane"/>
    <property type="evidence" value="ECO:0007669"/>
    <property type="project" value="UniProtKB-SubCell"/>
</dbReference>
<dbReference type="EC" id="3.2.1.-" evidence="20"/>
<dbReference type="Proteomes" id="UP000735302">
    <property type="component" value="Unassembled WGS sequence"/>
</dbReference>
<reference evidence="22 23" key="1">
    <citation type="journal article" date="2021" name="Elife">
        <title>Chloroplast acquisition without the gene transfer in kleptoplastic sea slugs, Plakobranchus ocellatus.</title>
        <authorList>
            <person name="Maeda T."/>
            <person name="Takahashi S."/>
            <person name="Yoshida T."/>
            <person name="Shimamura S."/>
            <person name="Takaki Y."/>
            <person name="Nagai Y."/>
            <person name="Toyoda A."/>
            <person name="Suzuki Y."/>
            <person name="Arimoto A."/>
            <person name="Ishii H."/>
            <person name="Satoh N."/>
            <person name="Nishiyama T."/>
            <person name="Hasebe M."/>
            <person name="Maruyama T."/>
            <person name="Minagawa J."/>
            <person name="Obokata J."/>
            <person name="Shigenobu S."/>
        </authorList>
    </citation>
    <scope>NUCLEOTIDE SEQUENCE [LARGE SCALE GENOMIC DNA]</scope>
</reference>
<keyword evidence="12" id="KW-0472">Membrane</keyword>
<evidence type="ECO:0000256" key="16">
    <source>
        <dbReference type="ARBA" id="ARBA00047669"/>
    </source>
</evidence>
<evidence type="ECO:0000256" key="7">
    <source>
        <dbReference type="ARBA" id="ARBA00022801"/>
    </source>
</evidence>
<dbReference type="InterPro" id="IPR036026">
    <property type="entry name" value="Seven-hairpin_glycosidases"/>
</dbReference>
<dbReference type="EMBL" id="BLXT01000847">
    <property type="protein sequence ID" value="GFN80846.1"/>
    <property type="molecule type" value="Genomic_DNA"/>
</dbReference>
<evidence type="ECO:0000256" key="8">
    <source>
        <dbReference type="ARBA" id="ARBA00022837"/>
    </source>
</evidence>
<evidence type="ECO:0000256" key="5">
    <source>
        <dbReference type="ARBA" id="ARBA00022692"/>
    </source>
</evidence>
<gene>
    <name evidence="22" type="ORF">PoB_000735200</name>
</gene>
<evidence type="ECO:0000256" key="21">
    <source>
        <dbReference type="SAM" id="MobiDB-lite"/>
    </source>
</evidence>
<evidence type="ECO:0000256" key="13">
    <source>
        <dbReference type="ARBA" id="ARBA00023157"/>
    </source>
</evidence>
<evidence type="ECO:0000256" key="18">
    <source>
        <dbReference type="PIRSR" id="PIRSR601382-2"/>
    </source>
</evidence>
<comment type="catalytic activity">
    <reaction evidence="16">
        <text>N(4)-(alpha-D-Man-(1-&gt;2)-alpha-D-Man-(1-&gt;2)-alpha-D-Man-(1-&gt;3)-[alpha-D-Man-(1-&gt;3)-[alpha-D-Man-(1-&gt;2)-alpha-D-Man-(1-&gt;6)]-alpha-D-Man-(1-&gt;6)]-beta-D-Man-(1-&gt;4)-beta-D-GlcNAc-(1-&gt;4)-beta-D-GlcNAc)-L-asparaginyl-[protein] (N-glucan mannose isomer 8A1,2,3B1,3) + 3 H2O = N(4)-(alpha-D-Man-(1-&gt;3)-[alpha-D-Man-(1-&gt;3)-[alpha-D-Man-(1-&gt;6)]-alpha-D-Man-(1-&gt;6)]-beta-D-Man-(1-&gt;4)-beta-D-GlcNAc-(1-&gt;4)-beta-D-GlcNAc)-L-asparaginyl-[protein] (N-glucan mannose isomer 5A1,2) + 3 beta-D-mannose</text>
        <dbReference type="Rhea" id="RHEA:56028"/>
        <dbReference type="Rhea" id="RHEA-COMP:14358"/>
        <dbReference type="Rhea" id="RHEA-COMP:14367"/>
        <dbReference type="ChEBI" id="CHEBI:15377"/>
        <dbReference type="ChEBI" id="CHEBI:28563"/>
        <dbReference type="ChEBI" id="CHEBI:59087"/>
        <dbReference type="ChEBI" id="CHEBI:60628"/>
        <dbReference type="EC" id="3.2.1.113"/>
    </reaction>
</comment>
<evidence type="ECO:0000256" key="9">
    <source>
        <dbReference type="ARBA" id="ARBA00022968"/>
    </source>
</evidence>
<dbReference type="GO" id="GO:0004571">
    <property type="term" value="F:mannosyl-oligosaccharide 1,2-alpha-mannosidase activity"/>
    <property type="evidence" value="ECO:0007669"/>
    <property type="project" value="UniProtKB-EC"/>
</dbReference>
<name>A0AAV3YEG9_9GAST</name>
<comment type="caution">
    <text evidence="22">The sequence shown here is derived from an EMBL/GenBank/DDBJ whole genome shotgun (WGS) entry which is preliminary data.</text>
</comment>
<feature type="region of interest" description="Disordered" evidence="21">
    <location>
        <begin position="107"/>
        <end position="144"/>
    </location>
</feature>
<comment type="similarity">
    <text evidence="4 20">Belongs to the glycosyl hydrolase 47 family.</text>
</comment>
<keyword evidence="14" id="KW-0325">Glycoprotein</keyword>
<evidence type="ECO:0000256" key="3">
    <source>
        <dbReference type="ARBA" id="ARBA00004922"/>
    </source>
</evidence>
<dbReference type="Pfam" id="PF01532">
    <property type="entry name" value="Glyco_hydro_47"/>
    <property type="match status" value="2"/>
</dbReference>
<evidence type="ECO:0000256" key="19">
    <source>
        <dbReference type="PIRSR" id="PIRSR601382-3"/>
    </source>
</evidence>
<evidence type="ECO:0000256" key="11">
    <source>
        <dbReference type="ARBA" id="ARBA00023034"/>
    </source>
</evidence>